<gene>
    <name evidence="1" type="ORF">TRFO_34056</name>
</gene>
<evidence type="ECO:0000313" key="1">
    <source>
        <dbReference type="EMBL" id="OHS99511.1"/>
    </source>
</evidence>
<dbReference type="RefSeq" id="XP_068352648.1">
    <property type="nucleotide sequence ID" value="XM_068509444.1"/>
</dbReference>
<protein>
    <submittedName>
        <fullName evidence="1">Uncharacterized protein</fullName>
    </submittedName>
</protein>
<proteinExistence type="predicted"/>
<reference evidence="1" key="1">
    <citation type="submission" date="2016-10" db="EMBL/GenBank/DDBJ databases">
        <authorList>
            <person name="Benchimol M."/>
            <person name="Almeida L.G."/>
            <person name="Vasconcelos A.T."/>
            <person name="Perreira-Neves A."/>
            <person name="Rosa I.A."/>
            <person name="Tasca T."/>
            <person name="Bogo M.R."/>
            <person name="de Souza W."/>
        </authorList>
    </citation>
    <scope>NUCLEOTIDE SEQUENCE [LARGE SCALE GENOMIC DNA]</scope>
    <source>
        <strain evidence="1">K</strain>
    </source>
</reference>
<dbReference type="VEuPathDB" id="TrichDB:TRFO_34056"/>
<sequence>MSFIRPFHNSNAIESALNILLRLNKITSILHTIDEVENQFFPIFLDLFLQIDTYESEIDINPLIHFFKIGFYHDIDFLEFLGTILSELNNSQTLSDKFKIEAIGRLSQTKEDILVLCLGSCVNVKKTCLLFELIFQQYSSIIPSDYLFIQPTKSTDFIIPECLDLNLGNVNNCLYYIFTIVAFIKDFSFITFIRDEKHWIQIRNGEIEEIVNFSINSIKPKRIVLLGYTKSLSYINSYYKFKKERFYDLNIFQFSSVKMKYLKIMKKTGISQKTLLDEIDNIQNDKNNELIYFKLENSDNFLTELPSIESLKTNKINVYFEKNSRYPLLSNLLIQNQNFMISIRFASCEGEKELVTSLFHVSQSAYYLYKFCKFFLRVAKINFTKLKLYTNLNHELEEISKLKRALIGQIFRNVRDPIVYFSYSSIL</sequence>
<organism evidence="1 2">
    <name type="scientific">Tritrichomonas foetus</name>
    <dbReference type="NCBI Taxonomy" id="1144522"/>
    <lineage>
        <taxon>Eukaryota</taxon>
        <taxon>Metamonada</taxon>
        <taxon>Parabasalia</taxon>
        <taxon>Tritrichomonadida</taxon>
        <taxon>Tritrichomonadidae</taxon>
        <taxon>Tritrichomonas</taxon>
    </lineage>
</organism>
<name>A0A1J4JM62_9EUKA</name>
<evidence type="ECO:0000313" key="2">
    <source>
        <dbReference type="Proteomes" id="UP000179807"/>
    </source>
</evidence>
<dbReference type="GeneID" id="94844148"/>
<dbReference type="AlphaFoldDB" id="A0A1J4JM62"/>
<dbReference type="EMBL" id="MLAK01001002">
    <property type="protein sequence ID" value="OHS99511.1"/>
    <property type="molecule type" value="Genomic_DNA"/>
</dbReference>
<comment type="caution">
    <text evidence="1">The sequence shown here is derived from an EMBL/GenBank/DDBJ whole genome shotgun (WGS) entry which is preliminary data.</text>
</comment>
<accession>A0A1J4JM62</accession>
<dbReference type="Proteomes" id="UP000179807">
    <property type="component" value="Unassembled WGS sequence"/>
</dbReference>
<keyword evidence="2" id="KW-1185">Reference proteome</keyword>